<evidence type="ECO:0000256" key="5">
    <source>
        <dbReference type="SAM" id="MobiDB-lite"/>
    </source>
</evidence>
<dbReference type="InterPro" id="IPR036388">
    <property type="entry name" value="WH-like_DNA-bd_sf"/>
</dbReference>
<dbReference type="Proteomes" id="UP001154114">
    <property type="component" value="Chromosome 4"/>
</dbReference>
<feature type="compositionally biased region" description="Basic and acidic residues" evidence="5">
    <location>
        <begin position="364"/>
        <end position="379"/>
    </location>
</feature>
<feature type="region of interest" description="Disordered" evidence="5">
    <location>
        <begin position="1"/>
        <end position="24"/>
    </location>
</feature>
<dbReference type="SMART" id="SM00715">
    <property type="entry name" value="LA"/>
    <property type="match status" value="1"/>
</dbReference>
<dbReference type="CDD" id="cd12291">
    <property type="entry name" value="RRM1_La"/>
    <property type="match status" value="1"/>
</dbReference>
<dbReference type="SUPFAM" id="SSF54928">
    <property type="entry name" value="RNA-binding domain, RBD"/>
    <property type="match status" value="1"/>
</dbReference>
<feature type="compositionally biased region" description="Basic residues" evidence="5">
    <location>
        <begin position="337"/>
        <end position="363"/>
    </location>
</feature>
<dbReference type="CDD" id="cd08028">
    <property type="entry name" value="LARP_3"/>
    <property type="match status" value="1"/>
</dbReference>
<evidence type="ECO:0000256" key="1">
    <source>
        <dbReference type="ARBA" id="ARBA00004123"/>
    </source>
</evidence>
<dbReference type="InterPro" id="IPR012677">
    <property type="entry name" value="Nucleotide-bd_a/b_plait_sf"/>
</dbReference>
<proteinExistence type="predicted"/>
<feature type="compositionally biased region" description="Basic and acidic residues" evidence="5">
    <location>
        <begin position="1"/>
        <end position="19"/>
    </location>
</feature>
<feature type="domain" description="RRM" evidence="6">
    <location>
        <begin position="125"/>
        <end position="208"/>
    </location>
</feature>
<comment type="subcellular location">
    <subcellularLocation>
        <location evidence="1">Nucleus</location>
    </subcellularLocation>
</comment>
<evidence type="ECO:0000313" key="10">
    <source>
        <dbReference type="Proteomes" id="UP001154114"/>
    </source>
</evidence>
<evidence type="ECO:0000256" key="2">
    <source>
        <dbReference type="ARBA" id="ARBA00022884"/>
    </source>
</evidence>
<dbReference type="Gene3D" id="1.10.10.10">
    <property type="entry name" value="Winged helix-like DNA-binding domain superfamily/Winged helix DNA-binding domain"/>
    <property type="match status" value="1"/>
</dbReference>
<feature type="domain" description="HTH La-type RNA-binding" evidence="7">
    <location>
        <begin position="21"/>
        <end position="113"/>
    </location>
</feature>
<organism evidence="9 10">
    <name type="scientific">Chrysodeixis includens</name>
    <name type="common">Soybean looper</name>
    <name type="synonym">Pseudoplusia includens</name>
    <dbReference type="NCBI Taxonomy" id="689277"/>
    <lineage>
        <taxon>Eukaryota</taxon>
        <taxon>Metazoa</taxon>
        <taxon>Ecdysozoa</taxon>
        <taxon>Arthropoda</taxon>
        <taxon>Hexapoda</taxon>
        <taxon>Insecta</taxon>
        <taxon>Pterygota</taxon>
        <taxon>Neoptera</taxon>
        <taxon>Endopterygota</taxon>
        <taxon>Lepidoptera</taxon>
        <taxon>Glossata</taxon>
        <taxon>Ditrysia</taxon>
        <taxon>Noctuoidea</taxon>
        <taxon>Noctuidae</taxon>
        <taxon>Plusiinae</taxon>
        <taxon>Chrysodeixis</taxon>
    </lineage>
</organism>
<dbReference type="InterPro" id="IPR000504">
    <property type="entry name" value="RRM_dom"/>
</dbReference>
<evidence type="ECO:0000259" key="8">
    <source>
        <dbReference type="PROSITE" id="PS51939"/>
    </source>
</evidence>
<dbReference type="Gene3D" id="3.30.70.330">
    <property type="match status" value="2"/>
</dbReference>
<name>A0A9P0BZS3_CHRIL</name>
<protein>
    <recommendedName>
        <fullName evidence="11">LA protein</fullName>
    </recommendedName>
</protein>
<evidence type="ECO:0000259" key="7">
    <source>
        <dbReference type="PROSITE" id="PS50961"/>
    </source>
</evidence>
<evidence type="ECO:0000256" key="3">
    <source>
        <dbReference type="ARBA" id="ARBA00023242"/>
    </source>
</evidence>
<dbReference type="GO" id="GO:0005829">
    <property type="term" value="C:cytosol"/>
    <property type="evidence" value="ECO:0007669"/>
    <property type="project" value="TreeGrafter"/>
</dbReference>
<dbReference type="InterPro" id="IPR045180">
    <property type="entry name" value="La_dom_prot"/>
</dbReference>
<evidence type="ECO:0000313" key="9">
    <source>
        <dbReference type="EMBL" id="CAH0603466.1"/>
    </source>
</evidence>
<sequence>MTEAKEVVAETNGQEKKNDEIEEETELESGIIRQVEYYFGDLNLPRDKFLREQVLLDDGWVPIEILIRFNRLAKMTRDPEVIAKALNKSTSGLLEVSDDNTKVRRSPEVPVPEMNEDRRKELSNRTIYAKGFAKDGTLDDVLKYFKQFDEVENIIMRKYQDRSTKKKHFKGSVFATFKTKEQAEKFIENKPYKYMDTELLVLWQDDYILQKQEEYANKREQKDKKNKEKEIKEVPEKEEFKLPAGTVLHFSEGTEQMKREDVKEALAALGADVAYIDFKVGDKEGWVRLTKENTAKGVAEKMTDGKVKIADAEVVFKVLEEEEEKEYLEKTIEEMSKRRKNMKNFKNSKGRKGGNKYHGKKRKQDHEDHSPPKKVKTDS</sequence>
<dbReference type="PROSITE" id="PS50961">
    <property type="entry name" value="HTH_LA"/>
    <property type="match status" value="1"/>
</dbReference>
<dbReference type="GO" id="GO:0045727">
    <property type="term" value="P:positive regulation of translation"/>
    <property type="evidence" value="ECO:0007669"/>
    <property type="project" value="TreeGrafter"/>
</dbReference>
<evidence type="ECO:0000259" key="6">
    <source>
        <dbReference type="PROSITE" id="PS50102"/>
    </source>
</evidence>
<dbReference type="Pfam" id="PF08777">
    <property type="entry name" value="RRM_3"/>
    <property type="match status" value="1"/>
</dbReference>
<dbReference type="PRINTS" id="PR00302">
    <property type="entry name" value="LUPUSLA"/>
</dbReference>
<dbReference type="GO" id="GO:0003729">
    <property type="term" value="F:mRNA binding"/>
    <property type="evidence" value="ECO:0007669"/>
    <property type="project" value="TreeGrafter"/>
</dbReference>
<dbReference type="InterPro" id="IPR006630">
    <property type="entry name" value="La_HTH"/>
</dbReference>
<dbReference type="InterPro" id="IPR036390">
    <property type="entry name" value="WH_DNA-bd_sf"/>
</dbReference>
<dbReference type="PANTHER" id="PTHR22792:SF166">
    <property type="entry name" value="LUPUS LA PROTEIN HOMOLOG"/>
    <property type="match status" value="1"/>
</dbReference>
<dbReference type="SUPFAM" id="SSF46785">
    <property type="entry name" value="Winged helix' DNA-binding domain"/>
    <property type="match status" value="1"/>
</dbReference>
<dbReference type="GO" id="GO:1990904">
    <property type="term" value="C:ribonucleoprotein complex"/>
    <property type="evidence" value="ECO:0007669"/>
    <property type="project" value="UniProtKB-UniRule"/>
</dbReference>
<dbReference type="OrthoDB" id="439993at2759"/>
<dbReference type="GO" id="GO:0005634">
    <property type="term" value="C:nucleus"/>
    <property type="evidence" value="ECO:0007669"/>
    <property type="project" value="UniProtKB-SubCell"/>
</dbReference>
<dbReference type="PANTHER" id="PTHR22792">
    <property type="entry name" value="LUPUS LA PROTEIN-RELATED"/>
    <property type="match status" value="1"/>
</dbReference>
<dbReference type="GO" id="GO:0010494">
    <property type="term" value="C:cytoplasmic stress granule"/>
    <property type="evidence" value="ECO:0007669"/>
    <property type="project" value="TreeGrafter"/>
</dbReference>
<dbReference type="SMART" id="SM00360">
    <property type="entry name" value="RRM"/>
    <property type="match status" value="1"/>
</dbReference>
<evidence type="ECO:0008006" key="11">
    <source>
        <dbReference type="Google" id="ProtNLM"/>
    </source>
</evidence>
<keyword evidence="3" id="KW-0539">Nucleus</keyword>
<dbReference type="PROSITE" id="PS50102">
    <property type="entry name" value="RRM"/>
    <property type="match status" value="1"/>
</dbReference>
<dbReference type="GO" id="GO:0008033">
    <property type="term" value="P:tRNA processing"/>
    <property type="evidence" value="ECO:0007669"/>
    <property type="project" value="TreeGrafter"/>
</dbReference>
<gene>
    <name evidence="9" type="ORF">CINC_LOCUS10678</name>
</gene>
<feature type="region of interest" description="Disordered" evidence="5">
    <location>
        <begin position="98"/>
        <end position="117"/>
    </location>
</feature>
<accession>A0A9P0BZS3</accession>
<dbReference type="InterPro" id="IPR035979">
    <property type="entry name" value="RBD_domain_sf"/>
</dbReference>
<dbReference type="Pfam" id="PF05383">
    <property type="entry name" value="La"/>
    <property type="match status" value="1"/>
</dbReference>
<dbReference type="EMBL" id="LR824007">
    <property type="protein sequence ID" value="CAH0603466.1"/>
    <property type="molecule type" value="Genomic_DNA"/>
</dbReference>
<feature type="region of interest" description="Disordered" evidence="5">
    <location>
        <begin position="337"/>
        <end position="379"/>
    </location>
</feature>
<evidence type="ECO:0000256" key="4">
    <source>
        <dbReference type="PROSITE-ProRule" id="PRU00332"/>
    </source>
</evidence>
<dbReference type="PROSITE" id="PS51939">
    <property type="entry name" value="XRRM"/>
    <property type="match status" value="1"/>
</dbReference>
<reference evidence="9" key="1">
    <citation type="submission" date="2021-12" db="EMBL/GenBank/DDBJ databases">
        <authorList>
            <person name="King R."/>
        </authorList>
    </citation>
    <scope>NUCLEOTIDE SEQUENCE</scope>
</reference>
<dbReference type="InterPro" id="IPR002344">
    <property type="entry name" value="Lupus_La"/>
</dbReference>
<dbReference type="AlphaFoldDB" id="A0A9P0BZS3"/>
<dbReference type="Pfam" id="PF00076">
    <property type="entry name" value="RRM_1"/>
    <property type="match status" value="1"/>
</dbReference>
<keyword evidence="10" id="KW-1185">Reference proteome</keyword>
<feature type="domain" description="XRRM" evidence="8">
    <location>
        <begin position="241"/>
        <end position="360"/>
    </location>
</feature>
<dbReference type="InterPro" id="IPR014886">
    <property type="entry name" value="La_xRRM"/>
</dbReference>
<keyword evidence="2 4" id="KW-0694">RNA-binding</keyword>